<dbReference type="InterPro" id="IPR053253">
    <property type="entry name" value="Sex_diff_modulator"/>
</dbReference>
<dbReference type="Proteomes" id="UP000015105">
    <property type="component" value="Chromosome 2D"/>
</dbReference>
<evidence type="ECO:0008006" key="4">
    <source>
        <dbReference type="Google" id="ProtNLM"/>
    </source>
</evidence>
<evidence type="ECO:0000256" key="1">
    <source>
        <dbReference type="SAM" id="MobiDB-lite"/>
    </source>
</evidence>
<dbReference type="PANTHER" id="PTHR33087:SF49">
    <property type="entry name" value="DUF4283 DOMAIN-CONTAINING PROTEIN"/>
    <property type="match status" value="1"/>
</dbReference>
<organism evidence="2 3">
    <name type="scientific">Aegilops tauschii subsp. strangulata</name>
    <name type="common">Goatgrass</name>
    <dbReference type="NCBI Taxonomy" id="200361"/>
    <lineage>
        <taxon>Eukaryota</taxon>
        <taxon>Viridiplantae</taxon>
        <taxon>Streptophyta</taxon>
        <taxon>Embryophyta</taxon>
        <taxon>Tracheophyta</taxon>
        <taxon>Spermatophyta</taxon>
        <taxon>Magnoliopsida</taxon>
        <taxon>Liliopsida</taxon>
        <taxon>Poales</taxon>
        <taxon>Poaceae</taxon>
        <taxon>BOP clade</taxon>
        <taxon>Pooideae</taxon>
        <taxon>Triticodae</taxon>
        <taxon>Triticeae</taxon>
        <taxon>Triticinae</taxon>
        <taxon>Aegilops</taxon>
    </lineage>
</organism>
<evidence type="ECO:0000313" key="3">
    <source>
        <dbReference type="Proteomes" id="UP000015105"/>
    </source>
</evidence>
<feature type="region of interest" description="Disordered" evidence="1">
    <location>
        <begin position="207"/>
        <end position="227"/>
    </location>
</feature>
<name>A0A453CC05_AEGTS</name>
<reference evidence="3" key="1">
    <citation type="journal article" date="2014" name="Science">
        <title>Ancient hybridizations among the ancestral genomes of bread wheat.</title>
        <authorList>
            <consortium name="International Wheat Genome Sequencing Consortium,"/>
            <person name="Marcussen T."/>
            <person name="Sandve S.R."/>
            <person name="Heier L."/>
            <person name="Spannagl M."/>
            <person name="Pfeifer M."/>
            <person name="Jakobsen K.S."/>
            <person name="Wulff B.B."/>
            <person name="Steuernagel B."/>
            <person name="Mayer K.F."/>
            <person name="Olsen O.A."/>
        </authorList>
    </citation>
    <scope>NUCLEOTIDE SEQUENCE [LARGE SCALE GENOMIC DNA]</scope>
    <source>
        <strain evidence="3">cv. AL8/78</strain>
    </source>
</reference>
<dbReference type="Gramene" id="AET2Gv20798300.2">
    <property type="protein sequence ID" value="AET2Gv20798300.2"/>
    <property type="gene ID" value="AET2Gv20798300"/>
</dbReference>
<proteinExistence type="predicted"/>
<keyword evidence="3" id="KW-1185">Reference proteome</keyword>
<reference evidence="2" key="4">
    <citation type="submission" date="2019-03" db="UniProtKB">
        <authorList>
            <consortium name="EnsemblPlants"/>
        </authorList>
    </citation>
    <scope>IDENTIFICATION</scope>
</reference>
<dbReference type="EnsemblPlants" id="AET2Gv20798300.2">
    <property type="protein sequence ID" value="AET2Gv20798300.2"/>
    <property type="gene ID" value="AET2Gv20798300"/>
</dbReference>
<accession>A0A453CC05</accession>
<dbReference type="Gramene" id="AET2Gv20798300.1">
    <property type="protein sequence ID" value="AET2Gv20798300.1"/>
    <property type="gene ID" value="AET2Gv20798300"/>
</dbReference>
<reference evidence="2" key="3">
    <citation type="journal article" date="2017" name="Nature">
        <title>Genome sequence of the progenitor of the wheat D genome Aegilops tauschii.</title>
        <authorList>
            <person name="Luo M.C."/>
            <person name="Gu Y.Q."/>
            <person name="Puiu D."/>
            <person name="Wang H."/>
            <person name="Twardziok S.O."/>
            <person name="Deal K.R."/>
            <person name="Huo N."/>
            <person name="Zhu T."/>
            <person name="Wang L."/>
            <person name="Wang Y."/>
            <person name="McGuire P.E."/>
            <person name="Liu S."/>
            <person name="Long H."/>
            <person name="Ramasamy R.K."/>
            <person name="Rodriguez J.C."/>
            <person name="Van S.L."/>
            <person name="Yuan L."/>
            <person name="Wang Z."/>
            <person name="Xia Z."/>
            <person name="Xiao L."/>
            <person name="Anderson O.D."/>
            <person name="Ouyang S."/>
            <person name="Liang Y."/>
            <person name="Zimin A.V."/>
            <person name="Pertea G."/>
            <person name="Qi P."/>
            <person name="Bennetzen J.L."/>
            <person name="Dai X."/>
            <person name="Dawson M.W."/>
            <person name="Muller H.G."/>
            <person name="Kugler K."/>
            <person name="Rivarola-Duarte L."/>
            <person name="Spannagl M."/>
            <person name="Mayer K.F.X."/>
            <person name="Lu F.H."/>
            <person name="Bevan M.W."/>
            <person name="Leroy P."/>
            <person name="Li P."/>
            <person name="You F.M."/>
            <person name="Sun Q."/>
            <person name="Liu Z."/>
            <person name="Lyons E."/>
            <person name="Wicker T."/>
            <person name="Salzberg S.L."/>
            <person name="Devos K.M."/>
            <person name="Dvorak J."/>
        </authorList>
    </citation>
    <scope>NUCLEOTIDE SEQUENCE [LARGE SCALE GENOMIC DNA]</scope>
    <source>
        <strain evidence="2">cv. AL8/78</strain>
    </source>
</reference>
<dbReference type="PANTHER" id="PTHR33087">
    <property type="entry name" value="OS07G0539200 PROTEIN"/>
    <property type="match status" value="1"/>
</dbReference>
<sequence>MEVTYAPASPPRRQRQSHGVVMHYRAMEHARFVLKHHVVLLAATDSFNAANPMKVGRTIEALLRIGPHLLRVTRHHPEDFLVHFSVPADRDTLLRHNTINVDGVPFRTKPWRLDDHAVRQKWLLHIRTVIERLPLDMWTLEGAEEVLGRFCIIDRLDSHTIERRDTRTFACWAWVWSLTDIPTRHCLSCFEDAAGLVVEMQGFSPPLQASRTVPEPPEGERSSLLFHLDPSKTGPQASSAPQPLVSVAAVFWLRRR</sequence>
<reference evidence="3" key="2">
    <citation type="journal article" date="2017" name="Nat. Plants">
        <title>The Aegilops tauschii genome reveals multiple impacts of transposons.</title>
        <authorList>
            <person name="Zhao G."/>
            <person name="Zou C."/>
            <person name="Li K."/>
            <person name="Wang K."/>
            <person name="Li T."/>
            <person name="Gao L."/>
            <person name="Zhang X."/>
            <person name="Wang H."/>
            <person name="Yang Z."/>
            <person name="Liu X."/>
            <person name="Jiang W."/>
            <person name="Mao L."/>
            <person name="Kong X."/>
            <person name="Jiao Y."/>
            <person name="Jia J."/>
        </authorList>
    </citation>
    <scope>NUCLEOTIDE SEQUENCE [LARGE SCALE GENOMIC DNA]</scope>
    <source>
        <strain evidence="3">cv. AL8/78</strain>
    </source>
</reference>
<dbReference type="AlphaFoldDB" id="A0A453CC05"/>
<dbReference type="EnsemblPlants" id="AET2Gv20798300.1">
    <property type="protein sequence ID" value="AET2Gv20798300.1"/>
    <property type="gene ID" value="AET2Gv20798300"/>
</dbReference>
<protein>
    <recommendedName>
        <fullName evidence="4">DUF4283 domain-containing protein</fullName>
    </recommendedName>
</protein>
<reference evidence="2" key="5">
    <citation type="journal article" date="2021" name="G3 (Bethesda)">
        <title>Aegilops tauschii genome assembly Aet v5.0 features greater sequence contiguity and improved annotation.</title>
        <authorList>
            <person name="Wang L."/>
            <person name="Zhu T."/>
            <person name="Rodriguez J.C."/>
            <person name="Deal K.R."/>
            <person name="Dubcovsky J."/>
            <person name="McGuire P.E."/>
            <person name="Lux T."/>
            <person name="Spannagl M."/>
            <person name="Mayer K.F.X."/>
            <person name="Baldrich P."/>
            <person name="Meyers B.C."/>
            <person name="Huo N."/>
            <person name="Gu Y.Q."/>
            <person name="Zhou H."/>
            <person name="Devos K.M."/>
            <person name="Bennetzen J.L."/>
            <person name="Unver T."/>
            <person name="Budak H."/>
            <person name="Gulick P.J."/>
            <person name="Galiba G."/>
            <person name="Kalapos B."/>
            <person name="Nelson D.R."/>
            <person name="Li P."/>
            <person name="You F.M."/>
            <person name="Luo M.C."/>
            <person name="Dvorak J."/>
        </authorList>
    </citation>
    <scope>NUCLEOTIDE SEQUENCE [LARGE SCALE GENOMIC DNA]</scope>
    <source>
        <strain evidence="2">cv. AL8/78</strain>
    </source>
</reference>
<evidence type="ECO:0000313" key="2">
    <source>
        <dbReference type="EnsemblPlants" id="AET2Gv20798300.1"/>
    </source>
</evidence>